<name>A0ABR4NWP5_9SACH</name>
<evidence type="ECO:0000259" key="6">
    <source>
        <dbReference type="Pfam" id="PF03828"/>
    </source>
</evidence>
<keyword evidence="3" id="KW-0479">Metal-binding</keyword>
<evidence type="ECO:0000256" key="5">
    <source>
        <dbReference type="SAM" id="MobiDB-lite"/>
    </source>
</evidence>
<evidence type="ECO:0000256" key="3">
    <source>
        <dbReference type="ARBA" id="ARBA00022723"/>
    </source>
</evidence>
<feature type="region of interest" description="Disordered" evidence="5">
    <location>
        <begin position="518"/>
        <end position="545"/>
    </location>
</feature>
<feature type="region of interest" description="Disordered" evidence="5">
    <location>
        <begin position="1"/>
        <end position="27"/>
    </location>
</feature>
<dbReference type="Gene3D" id="1.10.1410.10">
    <property type="match status" value="1"/>
</dbReference>
<gene>
    <name evidence="8" type="ORF">RNJ44_05057</name>
</gene>
<accession>A0ABR4NWP5</accession>
<evidence type="ECO:0000313" key="9">
    <source>
        <dbReference type="Proteomes" id="UP001623330"/>
    </source>
</evidence>
<keyword evidence="4" id="KW-0460">Magnesium</keyword>
<comment type="caution">
    <text evidence="8">The sequence shown here is derived from an EMBL/GenBank/DDBJ whole genome shotgun (WGS) entry which is preliminary data.</text>
</comment>
<feature type="region of interest" description="Disordered" evidence="5">
    <location>
        <begin position="566"/>
        <end position="599"/>
    </location>
</feature>
<dbReference type="InterPro" id="IPR045862">
    <property type="entry name" value="Trf4-like"/>
</dbReference>
<feature type="domain" description="Poly(A) RNA polymerase mitochondrial-like central palm" evidence="7">
    <location>
        <begin position="184"/>
        <end position="316"/>
    </location>
</feature>
<dbReference type="Gene3D" id="3.30.460.10">
    <property type="entry name" value="Beta Polymerase, domain 2"/>
    <property type="match status" value="1"/>
</dbReference>
<dbReference type="Pfam" id="PF03828">
    <property type="entry name" value="PAP_assoc"/>
    <property type="match status" value="1"/>
</dbReference>
<reference evidence="8 9" key="1">
    <citation type="submission" date="2024-05" db="EMBL/GenBank/DDBJ databases">
        <title>Long read based assembly of the Candida bracarensis genome reveals expanded adhesin content.</title>
        <authorList>
            <person name="Marcet-Houben M."/>
            <person name="Ksiezopolska E."/>
            <person name="Gabaldon T."/>
        </authorList>
    </citation>
    <scope>NUCLEOTIDE SEQUENCE [LARGE SCALE GENOMIC DNA]</scope>
    <source>
        <strain evidence="8 9">CBM6</strain>
    </source>
</reference>
<evidence type="ECO:0000259" key="7">
    <source>
        <dbReference type="Pfam" id="PF22600"/>
    </source>
</evidence>
<evidence type="ECO:0000256" key="2">
    <source>
        <dbReference type="ARBA" id="ARBA00012388"/>
    </source>
</evidence>
<feature type="domain" description="PAP-associated" evidence="6">
    <location>
        <begin position="376"/>
        <end position="436"/>
    </location>
</feature>
<dbReference type="InterPro" id="IPR002058">
    <property type="entry name" value="PAP_assoc"/>
</dbReference>
<dbReference type="EC" id="2.7.7.19" evidence="2"/>
<dbReference type="SUPFAM" id="SSF81631">
    <property type="entry name" value="PAP/OAS1 substrate-binding domain"/>
    <property type="match status" value="1"/>
</dbReference>
<dbReference type="InterPro" id="IPR043519">
    <property type="entry name" value="NT_sf"/>
</dbReference>
<feature type="compositionally biased region" description="Basic residues" evidence="5">
    <location>
        <begin position="15"/>
        <end position="27"/>
    </location>
</feature>
<dbReference type="PANTHER" id="PTHR23092">
    <property type="entry name" value="POLY(A) RNA POLYMERASE"/>
    <property type="match status" value="1"/>
</dbReference>
<keyword evidence="9" id="KW-1185">Reference proteome</keyword>
<proteinExistence type="inferred from homology"/>
<dbReference type="Pfam" id="PF22600">
    <property type="entry name" value="MTPAP-like_central"/>
    <property type="match status" value="1"/>
</dbReference>
<dbReference type="SUPFAM" id="SSF81301">
    <property type="entry name" value="Nucleotidyltransferase"/>
    <property type="match status" value="1"/>
</dbReference>
<feature type="compositionally biased region" description="Acidic residues" evidence="5">
    <location>
        <begin position="129"/>
        <end position="153"/>
    </location>
</feature>
<evidence type="ECO:0000256" key="1">
    <source>
        <dbReference type="ARBA" id="ARBA00008593"/>
    </source>
</evidence>
<dbReference type="EMBL" id="JBEVYD010000005">
    <property type="protein sequence ID" value="KAL3233141.1"/>
    <property type="molecule type" value="Genomic_DNA"/>
</dbReference>
<dbReference type="CDD" id="cd05402">
    <property type="entry name" value="NT_PAP_TUTase"/>
    <property type="match status" value="1"/>
</dbReference>
<comment type="similarity">
    <text evidence="1">Belongs to the DNA polymerase type-B-like family.</text>
</comment>
<evidence type="ECO:0000313" key="8">
    <source>
        <dbReference type="EMBL" id="KAL3233141.1"/>
    </source>
</evidence>
<organism evidence="8 9">
    <name type="scientific">Nakaseomyces bracarensis</name>
    <dbReference type="NCBI Taxonomy" id="273131"/>
    <lineage>
        <taxon>Eukaryota</taxon>
        <taxon>Fungi</taxon>
        <taxon>Dikarya</taxon>
        <taxon>Ascomycota</taxon>
        <taxon>Saccharomycotina</taxon>
        <taxon>Saccharomycetes</taxon>
        <taxon>Saccharomycetales</taxon>
        <taxon>Saccharomycetaceae</taxon>
        <taxon>Nakaseomyces</taxon>
    </lineage>
</organism>
<sequence>MRGERFRRGSNSAKNSKKTNRVKRMRKSSFNAVQRNLEVFNDNKDFLNKYENLALDLSDPEDGMNVLSKSNDDLVLNDGESKAANYSDAYYEIPEIEVESGDEGVFQETVSGTNSLEHNDDFIALGSSSEEDEEVEEESDPDIESTDDEEDNEELAKSKRTLNSEFPWILNHDHSRQREISDWLTAEIRDFVSYISPSKDEIKTRNRTISKIRRAVKELWPDSDLHVFGSYATDLYLPGSDIDCVINSKDGDKENRQYLYELARHLKQEGLATRVEVIAKARVPIIKFVEPESDIHIDVSFERTNGLAAAKIIREWIDDTPGLRELALVVKQFLHARRLNDVHTGGLGGFSIICLVFSFLRLHPRVQSREIDTLQNLGVLLIEFFELYGKNFAYDDVAICVADSRATYLPKTHCRFYPPARSSFTLAIQDPGDVTNNISRGSFNLRDIKRSFAGAFDLLVNKCFELDAATFKDRVGKSILGNVIKYKGRPRDFSDERDLVTNKAIIENEYYHQKRARVIHLDEESSSSGSSSDNEEEEEEEEDAFVNISENEVQITEQMYRIETAQKRKKRKLEEKDKPVKKKKTSIDTFMGLEDDETTIETPIDAEPAATLKSKAVDMQTKRDYWLAKGQAL</sequence>
<protein>
    <recommendedName>
        <fullName evidence="2">polynucleotide adenylyltransferase</fullName>
        <ecNumber evidence="2">2.7.7.19</ecNumber>
    </recommendedName>
</protein>
<dbReference type="InterPro" id="IPR054708">
    <property type="entry name" value="MTPAP-like_central"/>
</dbReference>
<feature type="region of interest" description="Disordered" evidence="5">
    <location>
        <begin position="125"/>
        <end position="157"/>
    </location>
</feature>
<feature type="compositionally biased region" description="Acidic residues" evidence="5">
    <location>
        <begin position="533"/>
        <end position="544"/>
    </location>
</feature>
<evidence type="ECO:0000256" key="4">
    <source>
        <dbReference type="ARBA" id="ARBA00022842"/>
    </source>
</evidence>
<dbReference type="Proteomes" id="UP001623330">
    <property type="component" value="Unassembled WGS sequence"/>
</dbReference>
<dbReference type="PANTHER" id="PTHR23092:SF15">
    <property type="entry name" value="INACTIVE NON-CANONICAL POLY(A) RNA POLYMERASE PROTEIN TRF4-2-RELATED"/>
    <property type="match status" value="1"/>
</dbReference>